<evidence type="ECO:0000256" key="6">
    <source>
        <dbReference type="ARBA" id="ARBA00022500"/>
    </source>
</evidence>
<dbReference type="InterPro" id="IPR012823">
    <property type="entry name" value="Flagell_FliJ"/>
</dbReference>
<dbReference type="AlphaFoldDB" id="A0A7V5PQH8"/>
<evidence type="ECO:0000256" key="1">
    <source>
        <dbReference type="ARBA" id="ARBA00004413"/>
    </source>
</evidence>
<keyword evidence="12" id="KW-0282">Flagellum</keyword>
<protein>
    <recommendedName>
        <fullName evidence="3">Flagellar FliJ protein</fullName>
    </recommendedName>
</protein>
<keyword evidence="8" id="KW-0653">Protein transport</keyword>
<organism evidence="12">
    <name type="scientific">Caldithrix abyssi</name>
    <dbReference type="NCBI Taxonomy" id="187145"/>
    <lineage>
        <taxon>Bacteria</taxon>
        <taxon>Pseudomonadati</taxon>
        <taxon>Calditrichota</taxon>
        <taxon>Calditrichia</taxon>
        <taxon>Calditrichales</taxon>
        <taxon>Calditrichaceae</taxon>
        <taxon>Caldithrix</taxon>
    </lineage>
</organism>
<evidence type="ECO:0000256" key="5">
    <source>
        <dbReference type="ARBA" id="ARBA00022475"/>
    </source>
</evidence>
<dbReference type="GO" id="GO:0015031">
    <property type="term" value="P:protein transport"/>
    <property type="evidence" value="ECO:0007669"/>
    <property type="project" value="UniProtKB-KW"/>
</dbReference>
<dbReference type="GO" id="GO:0006935">
    <property type="term" value="P:chemotaxis"/>
    <property type="evidence" value="ECO:0007669"/>
    <property type="project" value="UniProtKB-KW"/>
</dbReference>
<reference evidence="12" key="1">
    <citation type="journal article" date="2020" name="mSystems">
        <title>Genome- and Community-Level Interaction Insights into Carbon Utilization and Element Cycling Functions of Hydrothermarchaeota in Hydrothermal Sediment.</title>
        <authorList>
            <person name="Zhou Z."/>
            <person name="Liu Y."/>
            <person name="Xu W."/>
            <person name="Pan J."/>
            <person name="Luo Z.H."/>
            <person name="Li M."/>
        </authorList>
    </citation>
    <scope>NUCLEOTIDE SEQUENCE [LARGE SCALE GENOMIC DNA]</scope>
    <source>
        <strain evidence="12">HyVt-527</strain>
    </source>
</reference>
<dbReference type="GO" id="GO:0071973">
    <property type="term" value="P:bacterial-type flagellum-dependent cell motility"/>
    <property type="evidence" value="ECO:0007669"/>
    <property type="project" value="InterPro"/>
</dbReference>
<comment type="similarity">
    <text evidence="2">Belongs to the FliJ family.</text>
</comment>
<dbReference type="InterPro" id="IPR053716">
    <property type="entry name" value="Flag_assembly_chemotaxis_eff"/>
</dbReference>
<evidence type="ECO:0000256" key="11">
    <source>
        <dbReference type="SAM" id="Coils"/>
    </source>
</evidence>
<keyword evidence="12" id="KW-0966">Cell projection</keyword>
<keyword evidence="6" id="KW-0145">Chemotaxis</keyword>
<keyword evidence="11" id="KW-0175">Coiled coil</keyword>
<keyword evidence="4" id="KW-0813">Transport</keyword>
<gene>
    <name evidence="12" type="primary">fliJ</name>
    <name evidence="12" type="ORF">ENJ89_09440</name>
</gene>
<dbReference type="GO" id="GO:0005886">
    <property type="term" value="C:plasma membrane"/>
    <property type="evidence" value="ECO:0007669"/>
    <property type="project" value="UniProtKB-SubCell"/>
</dbReference>
<keyword evidence="7" id="KW-1005">Bacterial flagellum biogenesis</keyword>
<evidence type="ECO:0000256" key="10">
    <source>
        <dbReference type="ARBA" id="ARBA00023225"/>
    </source>
</evidence>
<dbReference type="EMBL" id="DROD01000601">
    <property type="protein sequence ID" value="HHJ53404.1"/>
    <property type="molecule type" value="Genomic_DNA"/>
</dbReference>
<evidence type="ECO:0000256" key="7">
    <source>
        <dbReference type="ARBA" id="ARBA00022795"/>
    </source>
</evidence>
<dbReference type="GO" id="GO:0009288">
    <property type="term" value="C:bacterial-type flagellum"/>
    <property type="evidence" value="ECO:0007669"/>
    <property type="project" value="InterPro"/>
</dbReference>
<evidence type="ECO:0000256" key="9">
    <source>
        <dbReference type="ARBA" id="ARBA00023136"/>
    </source>
</evidence>
<evidence type="ECO:0000256" key="2">
    <source>
        <dbReference type="ARBA" id="ARBA00010004"/>
    </source>
</evidence>
<dbReference type="Gene3D" id="1.10.287.1700">
    <property type="match status" value="1"/>
</dbReference>
<dbReference type="NCBIfam" id="TIGR02473">
    <property type="entry name" value="flagell_FliJ"/>
    <property type="match status" value="1"/>
</dbReference>
<evidence type="ECO:0000256" key="3">
    <source>
        <dbReference type="ARBA" id="ARBA00020392"/>
    </source>
</evidence>
<keyword evidence="5" id="KW-1003">Cell membrane</keyword>
<dbReference type="GO" id="GO:0044781">
    <property type="term" value="P:bacterial-type flagellum organization"/>
    <property type="evidence" value="ECO:0007669"/>
    <property type="project" value="UniProtKB-KW"/>
</dbReference>
<comment type="caution">
    <text evidence="12">The sequence shown here is derived from an EMBL/GenBank/DDBJ whole genome shotgun (WGS) entry which is preliminary data.</text>
</comment>
<sequence length="148" mass="17741">MAKAFRFPLQKVLEIRKHKEDQKAIELGQARHELFKEQQNLERLNRQKENLFASVDEQKIKKMDVVNLQVTESYLVDLNEKIKSQKITIKNKQQLVDEKRQELLKVSQEKKIVEKLKERQWQAHKKDVRKELNKLEDEVAIRVTQKGK</sequence>
<keyword evidence="12" id="KW-0969">Cilium</keyword>
<evidence type="ECO:0000313" key="12">
    <source>
        <dbReference type="EMBL" id="HHJ53404.1"/>
    </source>
</evidence>
<dbReference type="Proteomes" id="UP000886124">
    <property type="component" value="Unassembled WGS sequence"/>
</dbReference>
<accession>A0A7V5PQH8</accession>
<name>A0A7V5PQH8_CALAY</name>
<evidence type="ECO:0000256" key="4">
    <source>
        <dbReference type="ARBA" id="ARBA00022448"/>
    </source>
</evidence>
<keyword evidence="9" id="KW-0472">Membrane</keyword>
<comment type="subcellular location">
    <subcellularLocation>
        <location evidence="1">Cell membrane</location>
        <topology evidence="1">Peripheral membrane protein</topology>
        <orientation evidence="1">Cytoplasmic side</orientation>
    </subcellularLocation>
</comment>
<proteinExistence type="inferred from homology"/>
<dbReference type="Pfam" id="PF02050">
    <property type="entry name" value="FliJ"/>
    <property type="match status" value="1"/>
</dbReference>
<feature type="coiled-coil region" evidence="11">
    <location>
        <begin position="27"/>
        <end position="138"/>
    </location>
</feature>
<keyword evidence="10" id="KW-1006">Bacterial flagellum protein export</keyword>
<evidence type="ECO:0000256" key="8">
    <source>
        <dbReference type="ARBA" id="ARBA00022927"/>
    </source>
</evidence>